<evidence type="ECO:0000313" key="3">
    <source>
        <dbReference type="Proteomes" id="UP000605013"/>
    </source>
</evidence>
<feature type="region of interest" description="Disordered" evidence="1">
    <location>
        <begin position="563"/>
        <end position="582"/>
    </location>
</feature>
<dbReference type="SUPFAM" id="SSF53474">
    <property type="entry name" value="alpha/beta-Hydrolases"/>
    <property type="match status" value="1"/>
</dbReference>
<dbReference type="InterPro" id="IPR029058">
    <property type="entry name" value="AB_hydrolase_fold"/>
</dbReference>
<accession>A0ABS1WMQ3</accession>
<dbReference type="Gene3D" id="3.40.50.1820">
    <property type="entry name" value="alpha/beta hydrolase"/>
    <property type="match status" value="1"/>
</dbReference>
<dbReference type="Proteomes" id="UP000605013">
    <property type="component" value="Unassembled WGS sequence"/>
</dbReference>
<keyword evidence="3" id="KW-1185">Reference proteome</keyword>
<dbReference type="RefSeq" id="WP_203000905.1">
    <property type="nucleotide sequence ID" value="NZ_JAEMEF010000010.1"/>
</dbReference>
<evidence type="ECO:0000313" key="2">
    <source>
        <dbReference type="EMBL" id="MBL7560406.1"/>
    </source>
</evidence>
<evidence type="ECO:0000256" key="1">
    <source>
        <dbReference type="SAM" id="MobiDB-lite"/>
    </source>
</evidence>
<reference evidence="2 3" key="1">
    <citation type="submission" date="2020-12" db="EMBL/GenBank/DDBJ databases">
        <title>Olleya sediminilitoris sp. nov., isolated from a tidal flat.</title>
        <authorList>
            <person name="Park S."/>
            <person name="Yoon J.-H."/>
        </authorList>
    </citation>
    <scope>NUCLEOTIDE SEQUENCE [LARGE SCALE GENOMIC DNA]</scope>
    <source>
        <strain evidence="2 3">YSTF-M6</strain>
    </source>
</reference>
<comment type="caution">
    <text evidence="2">The sequence shown here is derived from an EMBL/GenBank/DDBJ whole genome shotgun (WGS) entry which is preliminary data.</text>
</comment>
<evidence type="ECO:0008006" key="4">
    <source>
        <dbReference type="Google" id="ProtNLM"/>
    </source>
</evidence>
<protein>
    <recommendedName>
        <fullName evidence="4">DUF676 domain-containing protein</fullName>
    </recommendedName>
</protein>
<name>A0ABS1WMQ3_9FLAO</name>
<dbReference type="EMBL" id="JAEMEF010000010">
    <property type="protein sequence ID" value="MBL7560406.1"/>
    <property type="molecule type" value="Genomic_DNA"/>
</dbReference>
<organism evidence="2 3">
    <name type="scientific">Olleya sediminilitoris</name>
    <dbReference type="NCBI Taxonomy" id="2795739"/>
    <lineage>
        <taxon>Bacteria</taxon>
        <taxon>Pseudomonadati</taxon>
        <taxon>Bacteroidota</taxon>
        <taxon>Flavobacteriia</taxon>
        <taxon>Flavobacteriales</taxon>
        <taxon>Flavobacteriaceae</taxon>
    </lineage>
</organism>
<feature type="compositionally biased region" description="Basic and acidic residues" evidence="1">
    <location>
        <begin position="563"/>
        <end position="574"/>
    </location>
</feature>
<gene>
    <name evidence="2" type="ORF">JAO71_11390</name>
</gene>
<proteinExistence type="predicted"/>
<sequence length="621" mass="71029">MAVNTFKLEFEDGVTKTLDVVVVSPTDIIMFVAGTQDPVNISALNHQANHNYWKASKDNLWGKVLELKPQFHDLNIEANFFSWSGDNSQDERNKAAERLLDLMTREYPKFKNKETHLHLIGHSHGGNVINQFTELITTDSRFPKLWEVKSITYLSTPFFKEKHQLNHAKLHEDCQIINVHNDYDITQRFVADFSLNNLEKLIHGFNAYEFYKSKQRIDLIMSSGVFAPLTSISIVSDSKHGVLIWQRVSLLLDSVNDILDLIITMINNPELKNLSTEKAEITKLLTDLKSWIPTAKTRLNNRVTQYQQKIENINSSSEEEGFWGQLKDNLGKAADSISNSFSDTFETTDLITDLNMERPLKVINKILFIDKGLEDAYLLGLLERIFTEQAGVTDTIDNTSWDPKDQINGKFDVIDVPITEEDVYHSRGLKSKFEKFVSSAEKSIEDGNLKEFLIILVSQIISSESIEDKGTALWWADLLFKDEADDEFKKLRRDYLPNYTKLIKKYEAHLIAPQDKPKEEKSKKDKNKTPDAFTEAAKLKFNSDLIAINNISKQQWETIVKEEKEKNREDEEKNPPLPPVIGSLAHFATVSHGLSHTRLWDKVEEGLKSSFSSGKNPGYKG</sequence>